<feature type="transmembrane region" description="Helical" evidence="1">
    <location>
        <begin position="210"/>
        <end position="228"/>
    </location>
</feature>
<dbReference type="RefSeq" id="WP_039139902.1">
    <property type="nucleotide sequence ID" value="NZ_JSVC01000011.1"/>
</dbReference>
<keyword evidence="1" id="KW-1133">Transmembrane helix</keyword>
<keyword evidence="4" id="KW-1185">Reference proteome</keyword>
<name>A0A0C1IKE5_9BACT</name>
<feature type="transmembrane region" description="Helical" evidence="1">
    <location>
        <begin position="96"/>
        <end position="120"/>
    </location>
</feature>
<dbReference type="EMBL" id="JSVC01000011">
    <property type="protein sequence ID" value="KIC94650.1"/>
    <property type="molecule type" value="Genomic_DNA"/>
</dbReference>
<accession>A0A0C1IKE5</accession>
<dbReference type="InterPro" id="IPR002656">
    <property type="entry name" value="Acyl_transf_3_dom"/>
</dbReference>
<dbReference type="GO" id="GO:0016747">
    <property type="term" value="F:acyltransferase activity, transferring groups other than amino-acyl groups"/>
    <property type="evidence" value="ECO:0007669"/>
    <property type="project" value="InterPro"/>
</dbReference>
<keyword evidence="1" id="KW-0472">Membrane</keyword>
<feature type="transmembrane region" description="Helical" evidence="1">
    <location>
        <begin position="170"/>
        <end position="190"/>
    </location>
</feature>
<feature type="transmembrane region" description="Helical" evidence="1">
    <location>
        <begin position="240"/>
        <end position="259"/>
    </location>
</feature>
<dbReference type="PANTHER" id="PTHR23028:SF53">
    <property type="entry name" value="ACYL_TRANSF_3 DOMAIN-CONTAINING PROTEIN"/>
    <property type="match status" value="1"/>
</dbReference>
<reference evidence="3 4" key="1">
    <citation type="submission" date="2014-11" db="EMBL/GenBank/DDBJ databases">
        <title>Genome sequence of Flavihumibacter solisilvae 3-3.</title>
        <authorList>
            <person name="Zhou G."/>
            <person name="Li M."/>
            <person name="Wang G."/>
        </authorList>
    </citation>
    <scope>NUCLEOTIDE SEQUENCE [LARGE SCALE GENOMIC DNA]</scope>
    <source>
        <strain evidence="3 4">3-3</strain>
    </source>
</reference>
<dbReference type="Pfam" id="PF01757">
    <property type="entry name" value="Acyl_transf_3"/>
    <property type="match status" value="1"/>
</dbReference>
<feature type="transmembrane region" description="Helical" evidence="1">
    <location>
        <begin position="299"/>
        <end position="323"/>
    </location>
</feature>
<evidence type="ECO:0000259" key="2">
    <source>
        <dbReference type="Pfam" id="PF01757"/>
    </source>
</evidence>
<dbReference type="OrthoDB" id="290051at2"/>
<comment type="caution">
    <text evidence="3">The sequence shown here is derived from an EMBL/GenBank/DDBJ whole genome shotgun (WGS) entry which is preliminary data.</text>
</comment>
<dbReference type="PANTHER" id="PTHR23028">
    <property type="entry name" value="ACETYLTRANSFERASE"/>
    <property type="match status" value="1"/>
</dbReference>
<dbReference type="Proteomes" id="UP000031408">
    <property type="component" value="Unassembled WGS sequence"/>
</dbReference>
<sequence length="385" mass="44973">MKIFRIEIDKDRIFGLDILRSLAILFVVVEHGKYLLPKKMRQINDLIVFDGVSIFFVLSGFLIGGILLRTLENRGMSVGVLMDFWIRRWFRTIPNYFLILTLLVTLQILFGSGFFSGSFYQYFYFSQCLISPHPAFFPEAWSLCVEEWFYLVTPIAIFIVAFAANGKHRIGIASTAAFIIILVTFFRFYKFTIVPIENFHDWDKLFRKQVITRLDSLMFGVVGAYLNFYHRDLWLKRKHITFACGLSLMLATKYIFPMISSETGVYNTVFSFSLVSLSTLLVLPFLNSIKAGKGLIAKLFTYISLISYSMYLLNLSIVQYWIIGKIPWTFFISNSYLLVITKYLFYWISVLSLSILLYKYFEIKMTKCRDMFNPIRNKLTVSKKN</sequence>
<feature type="domain" description="Acyltransferase 3" evidence="2">
    <location>
        <begin position="15"/>
        <end position="358"/>
    </location>
</feature>
<protein>
    <recommendedName>
        <fullName evidence="2">Acyltransferase 3 domain-containing protein</fullName>
    </recommendedName>
</protein>
<dbReference type="GO" id="GO:0016020">
    <property type="term" value="C:membrane"/>
    <property type="evidence" value="ECO:0007669"/>
    <property type="project" value="TreeGrafter"/>
</dbReference>
<proteinExistence type="predicted"/>
<organism evidence="3 4">
    <name type="scientific">Flavihumibacter solisilvae</name>
    <dbReference type="NCBI Taxonomy" id="1349421"/>
    <lineage>
        <taxon>Bacteria</taxon>
        <taxon>Pseudomonadati</taxon>
        <taxon>Bacteroidota</taxon>
        <taxon>Chitinophagia</taxon>
        <taxon>Chitinophagales</taxon>
        <taxon>Chitinophagaceae</taxon>
        <taxon>Flavihumibacter</taxon>
    </lineage>
</organism>
<evidence type="ECO:0000256" key="1">
    <source>
        <dbReference type="SAM" id="Phobius"/>
    </source>
</evidence>
<keyword evidence="1" id="KW-0812">Transmembrane</keyword>
<evidence type="ECO:0000313" key="4">
    <source>
        <dbReference type="Proteomes" id="UP000031408"/>
    </source>
</evidence>
<dbReference type="GO" id="GO:0000271">
    <property type="term" value="P:polysaccharide biosynthetic process"/>
    <property type="evidence" value="ECO:0007669"/>
    <property type="project" value="TreeGrafter"/>
</dbReference>
<gene>
    <name evidence="3" type="ORF">OI18_11225</name>
</gene>
<dbReference type="STRING" id="1349421.OI18_11225"/>
<feature type="transmembrane region" description="Helical" evidence="1">
    <location>
        <begin position="265"/>
        <end position="287"/>
    </location>
</feature>
<feature type="transmembrane region" description="Helical" evidence="1">
    <location>
        <begin position="343"/>
        <end position="361"/>
    </location>
</feature>
<feature type="transmembrane region" description="Helical" evidence="1">
    <location>
        <begin position="46"/>
        <end position="68"/>
    </location>
</feature>
<dbReference type="AlphaFoldDB" id="A0A0C1IKE5"/>
<feature type="transmembrane region" description="Helical" evidence="1">
    <location>
        <begin position="12"/>
        <end position="34"/>
    </location>
</feature>
<dbReference type="InterPro" id="IPR050879">
    <property type="entry name" value="Acyltransferase_3"/>
</dbReference>
<evidence type="ECO:0000313" key="3">
    <source>
        <dbReference type="EMBL" id="KIC94650.1"/>
    </source>
</evidence>
<feature type="transmembrane region" description="Helical" evidence="1">
    <location>
        <begin position="140"/>
        <end position="163"/>
    </location>
</feature>